<accession>A0ABY3QGN8</accession>
<keyword evidence="2" id="KW-1185">Reference proteome</keyword>
<dbReference type="RefSeq" id="WP_231142779.1">
    <property type="nucleotide sequence ID" value="NZ_CP088100.1"/>
</dbReference>
<dbReference type="Gene3D" id="1.10.530.10">
    <property type="match status" value="1"/>
</dbReference>
<reference evidence="1" key="1">
    <citation type="submission" date="2021-11" db="EMBL/GenBank/DDBJ databases">
        <title>Australian commercial rhizobial inoculants.</title>
        <authorList>
            <person name="Kohlmeier M.G."/>
            <person name="O'Hara G.W."/>
            <person name="Colombi E."/>
            <person name="Ramsay J.P."/>
            <person name="Terpolilli J."/>
        </authorList>
    </citation>
    <scope>NUCLEOTIDE SEQUENCE</scope>
    <source>
        <strain evidence="1">CC829</strain>
    </source>
</reference>
<dbReference type="Proteomes" id="UP001430990">
    <property type="component" value="Chromosome"/>
</dbReference>
<gene>
    <name evidence="1" type="ORF">BjapCC829_33470</name>
</gene>
<name>A0ABY3QGN8_9BRAD</name>
<sequence length="421" mass="45733">MRATLRGKDDEPRFAPLRGHVSTRKFTRRVLGCAALLGWGLWKRRDDEPAAIYGSGADVLRNGRSRGGIVGWLAGFGSAGTENIGAVPIEDRAASLAANARLADEPQAIAMDNAVVANTVVANAAVAGAEVATAAEPAAGTATDTTAASDKPESIVVAALPDPSQMLSADLPPVQESVDLGHHDVAQPGPTTRNASNSAPVTQDFRYLIYYVWSELPPAEKPAEIVLKSLKDIPVGTPVEEIKRASDAFGLDFHFMKAVAKIESGFDPKQRTGSYIGLFQLSKYEFNKFGSGQILDPRDNAIAAAYKVITEGILFEWVTQKKPTLSDLYLIHQQGWEGAAEHISQPDRIAWKSMCATSEGREKREKWCKRAIWRNTLPAVKAEWKSVDKLTSGAFVGMWRERVAHFQSKYMATADAERANQ</sequence>
<protein>
    <submittedName>
        <fullName evidence="1">Transglycosylase</fullName>
    </submittedName>
</protein>
<dbReference type="EMBL" id="CP088100">
    <property type="protein sequence ID" value="UFW84804.1"/>
    <property type="molecule type" value="Genomic_DNA"/>
</dbReference>
<dbReference type="InterPro" id="IPR023346">
    <property type="entry name" value="Lysozyme-like_dom_sf"/>
</dbReference>
<dbReference type="SUPFAM" id="SSF53955">
    <property type="entry name" value="Lysozyme-like"/>
    <property type="match status" value="1"/>
</dbReference>
<organism evidence="1 2">
    <name type="scientific">Bradyrhizobium barranii</name>
    <dbReference type="NCBI Taxonomy" id="2992140"/>
    <lineage>
        <taxon>Bacteria</taxon>
        <taxon>Pseudomonadati</taxon>
        <taxon>Pseudomonadota</taxon>
        <taxon>Alphaproteobacteria</taxon>
        <taxon>Hyphomicrobiales</taxon>
        <taxon>Nitrobacteraceae</taxon>
        <taxon>Bradyrhizobium</taxon>
    </lineage>
</organism>
<proteinExistence type="predicted"/>
<evidence type="ECO:0000313" key="1">
    <source>
        <dbReference type="EMBL" id="UFW84804.1"/>
    </source>
</evidence>
<evidence type="ECO:0000313" key="2">
    <source>
        <dbReference type="Proteomes" id="UP001430990"/>
    </source>
</evidence>